<feature type="region of interest" description="Disordered" evidence="9">
    <location>
        <begin position="783"/>
        <end position="864"/>
    </location>
</feature>
<proteinExistence type="predicted"/>
<feature type="binding site" evidence="8">
    <location>
        <position position="399"/>
    </location>
    <ligand>
        <name>Zn(2+)</name>
        <dbReference type="ChEBI" id="CHEBI:29105"/>
        <note>catalytic</note>
    </ligand>
</feature>
<feature type="transmembrane region" description="Helical" evidence="10">
    <location>
        <begin position="742"/>
        <end position="764"/>
    </location>
</feature>
<comment type="caution">
    <text evidence="7">Lacks conserved residue(s) required for the propagation of feature annotation.</text>
</comment>
<organism evidence="14 15">
    <name type="scientific">Scleropages formosus</name>
    <name type="common">Asian bonytongue</name>
    <name type="synonym">Osteoglossum formosum</name>
    <dbReference type="NCBI Taxonomy" id="113540"/>
    <lineage>
        <taxon>Eukaryota</taxon>
        <taxon>Metazoa</taxon>
        <taxon>Chordata</taxon>
        <taxon>Craniata</taxon>
        <taxon>Vertebrata</taxon>
        <taxon>Euteleostomi</taxon>
        <taxon>Actinopterygii</taxon>
        <taxon>Neopterygii</taxon>
        <taxon>Teleostei</taxon>
        <taxon>Osteoglossocephala</taxon>
        <taxon>Osteoglossomorpha</taxon>
        <taxon>Osteoglossiformes</taxon>
        <taxon>Osteoglossidae</taxon>
        <taxon>Scleropages</taxon>
    </lineage>
</organism>
<dbReference type="PROSITE" id="PS50026">
    <property type="entry name" value="EGF_3"/>
    <property type="match status" value="1"/>
</dbReference>
<feature type="compositionally biased region" description="Low complexity" evidence="9">
    <location>
        <begin position="784"/>
        <end position="796"/>
    </location>
</feature>
<evidence type="ECO:0000256" key="3">
    <source>
        <dbReference type="ARBA" id="ARBA00022989"/>
    </source>
</evidence>
<evidence type="ECO:0000256" key="8">
    <source>
        <dbReference type="PROSITE-ProRule" id="PRU00276"/>
    </source>
</evidence>
<keyword evidence="15" id="KW-1185">Reference proteome</keyword>
<dbReference type="InterPro" id="IPR006586">
    <property type="entry name" value="ADAM_Cys-rich"/>
</dbReference>
<dbReference type="Pfam" id="PF08516">
    <property type="entry name" value="ADAM_CR"/>
    <property type="match status" value="1"/>
</dbReference>
<keyword evidence="8" id="KW-0862">Zinc</keyword>
<feature type="compositionally biased region" description="Polar residues" evidence="9">
    <location>
        <begin position="798"/>
        <end position="813"/>
    </location>
</feature>
<protein>
    <submittedName>
        <fullName evidence="14">ADAM metallopeptidase domain 9b</fullName>
    </submittedName>
</protein>
<keyword evidence="4 10" id="KW-0472">Membrane</keyword>
<dbReference type="SMART" id="SM00608">
    <property type="entry name" value="ACR"/>
    <property type="match status" value="1"/>
</dbReference>
<dbReference type="PANTHER" id="PTHR11905:SF136">
    <property type="entry name" value="DISINTEGRIN AND METALLOPROTEINASE DOMAIN-CONTAINING PROTEIN 9"/>
    <property type="match status" value="1"/>
</dbReference>
<evidence type="ECO:0000256" key="7">
    <source>
        <dbReference type="PROSITE-ProRule" id="PRU00076"/>
    </source>
</evidence>
<dbReference type="PROSITE" id="PS50214">
    <property type="entry name" value="DISINTEGRIN_2"/>
    <property type="match status" value="1"/>
</dbReference>
<evidence type="ECO:0000256" key="6">
    <source>
        <dbReference type="PROSITE-ProRule" id="PRU00068"/>
    </source>
</evidence>
<dbReference type="Pfam" id="PF00200">
    <property type="entry name" value="Disintegrin"/>
    <property type="match status" value="1"/>
</dbReference>
<evidence type="ECO:0000256" key="4">
    <source>
        <dbReference type="ARBA" id="ARBA00023136"/>
    </source>
</evidence>
<sequence>MRRATRTCAHRSAPAGNAPHAARDAGHGTRRGDARRGPVRAFSTQADTMPVVSGTALLTLTYFMIRLLAGVRCDGLTYEEAAKLSSYSVVRPLLVPHMWKRHVDGVEEPEQETEKNSVRYSLSINGKPHLLHLEKNKDFLAKGFVQYSYDDNGNLITSYPGVHRECHYHGYVEGHEDSLVALSTCKGLRGVIFMGSDSYGIEPVIHSRTNEHFLFPLMRSEHEASICGVTNEMSHSDEHTLSMTKFFRKKRNLPQTRYIELALVVDKNRYDFKKGNMTAINEEMVTLANLMDGYYKELNIRVALVGLEVLSSGNPFNVTGSAGSVLGNFVNWRKTSLSPRIRNDVAQLVVGLPSSYPGGILGMAFVGTVCSASTSGGISVYSDNSLSYYSTIMAHEMGHNLGMSHDDTRCQCNGSACIMYSYASGSTLFSQCSGNDFESLILQGGGICLNNMPTNVISLPSCGNGIVESGEQCDCGTPQECTNKCCNPNTCQLTRGSTCAVGSCCSNCQVMVAGTPCRLSVDVCDLPEFCTGQSGSCPSDYYLMDGTPCQNYSAYCYDGRCQTYDFQCQYLFGNGAKKAADICFNVINANGDKFGNCGMQGSSYVKCSQANSMCGKVQCTNVNVNSPPPGGSVSIQVIQGASCVNADFNLGSDVRDPGYVHPGSSCAPAKTCINFQCVNATALAPNLTCNAQSTCNSNGVCNNLGNCYCNDGWAPPWCNKAGFGGSINGGPAQIDYSLRNGLLIFFLLVVPVLILIILALLYVFKRDLMKQCFRRRLPRLRTPANNNANGNLQRNATPGPQTQDPERPQQTTPRYPAPVLDPLPRYEEVNYGIRPDLERTTPKPAQNQGPGVPKPIPPRKDPPV</sequence>
<dbReference type="Proteomes" id="UP000694397">
    <property type="component" value="Chromosome 24"/>
</dbReference>
<dbReference type="GeneID" id="108939707"/>
<dbReference type="InterPro" id="IPR001590">
    <property type="entry name" value="Peptidase_M12B"/>
</dbReference>
<feature type="domain" description="Peptidase M12B" evidence="13">
    <location>
        <begin position="257"/>
        <end position="453"/>
    </location>
</feature>
<dbReference type="InterPro" id="IPR036436">
    <property type="entry name" value="Disintegrin_dom_sf"/>
</dbReference>
<dbReference type="InterPro" id="IPR002870">
    <property type="entry name" value="Peptidase_M12B_N"/>
</dbReference>
<dbReference type="GO" id="GO:0046872">
    <property type="term" value="F:metal ion binding"/>
    <property type="evidence" value="ECO:0007669"/>
    <property type="project" value="UniProtKB-KW"/>
</dbReference>
<keyword evidence="8" id="KW-0479">Metal-binding</keyword>
<dbReference type="InterPro" id="IPR001762">
    <property type="entry name" value="Disintegrin_dom"/>
</dbReference>
<dbReference type="PRINTS" id="PR00289">
    <property type="entry name" value="DISINTEGRIN"/>
</dbReference>
<dbReference type="Pfam" id="PF01562">
    <property type="entry name" value="Pep_M12B_propep"/>
    <property type="match status" value="1"/>
</dbReference>
<evidence type="ECO:0000256" key="1">
    <source>
        <dbReference type="ARBA" id="ARBA00004479"/>
    </source>
</evidence>
<dbReference type="InterPro" id="IPR000742">
    <property type="entry name" value="EGF"/>
</dbReference>
<dbReference type="PROSITE" id="PS01186">
    <property type="entry name" value="EGF_2"/>
    <property type="match status" value="1"/>
</dbReference>
<keyword evidence="3 10" id="KW-1133">Transmembrane helix</keyword>
<dbReference type="CDD" id="cd04269">
    <property type="entry name" value="ZnMc_adamalysin_II_like"/>
    <property type="match status" value="1"/>
</dbReference>
<evidence type="ECO:0000256" key="10">
    <source>
        <dbReference type="SAM" id="Phobius"/>
    </source>
</evidence>
<dbReference type="GO" id="GO:0006508">
    <property type="term" value="P:proteolysis"/>
    <property type="evidence" value="ECO:0007669"/>
    <property type="project" value="InterPro"/>
</dbReference>
<evidence type="ECO:0000259" key="13">
    <source>
        <dbReference type="PROSITE" id="PS50215"/>
    </source>
</evidence>
<dbReference type="GeneTree" id="ENSGT00940000166115"/>
<dbReference type="Ensembl" id="ENSSFOT00015014656.2">
    <property type="protein sequence ID" value="ENSSFOP00015014482.2"/>
    <property type="gene ID" value="ENSSFOG00015009320.2"/>
</dbReference>
<evidence type="ECO:0000313" key="15">
    <source>
        <dbReference type="Proteomes" id="UP000694397"/>
    </source>
</evidence>
<dbReference type="FunFam" id="3.40.390.10:FF:000002">
    <property type="entry name" value="Disintegrin and metalloproteinase domain-containing protein 22"/>
    <property type="match status" value="1"/>
</dbReference>
<reference evidence="14" key="3">
    <citation type="submission" date="2025-09" db="UniProtKB">
        <authorList>
            <consortium name="Ensembl"/>
        </authorList>
    </citation>
    <scope>IDENTIFICATION</scope>
</reference>
<evidence type="ECO:0000313" key="14">
    <source>
        <dbReference type="Ensembl" id="ENSSFOP00015014482.2"/>
    </source>
</evidence>
<accession>A0A8C9RLQ1</accession>
<feature type="compositionally biased region" description="Basic and acidic residues" evidence="9">
    <location>
        <begin position="21"/>
        <end position="36"/>
    </location>
</feature>
<dbReference type="Gene3D" id="4.10.70.10">
    <property type="entry name" value="Disintegrin domain"/>
    <property type="match status" value="1"/>
</dbReference>
<evidence type="ECO:0000256" key="9">
    <source>
        <dbReference type="SAM" id="MobiDB-lite"/>
    </source>
</evidence>
<dbReference type="SUPFAM" id="SSF57552">
    <property type="entry name" value="Blood coagulation inhibitor (disintegrin)"/>
    <property type="match status" value="1"/>
</dbReference>
<evidence type="ECO:0000259" key="11">
    <source>
        <dbReference type="PROSITE" id="PS50026"/>
    </source>
</evidence>
<dbReference type="SUPFAM" id="SSF55486">
    <property type="entry name" value="Metalloproteases ('zincins'), catalytic domain"/>
    <property type="match status" value="1"/>
</dbReference>
<dbReference type="Pfam" id="PF01421">
    <property type="entry name" value="Reprolysin"/>
    <property type="match status" value="1"/>
</dbReference>
<dbReference type="PANTHER" id="PTHR11905">
    <property type="entry name" value="ADAM A DISINTEGRIN AND METALLOPROTEASE DOMAIN"/>
    <property type="match status" value="1"/>
</dbReference>
<dbReference type="GO" id="GO:0005886">
    <property type="term" value="C:plasma membrane"/>
    <property type="evidence" value="ECO:0007669"/>
    <property type="project" value="TreeGrafter"/>
</dbReference>
<keyword evidence="7" id="KW-0245">EGF-like domain</keyword>
<dbReference type="RefSeq" id="XP_018616779.2">
    <property type="nucleotide sequence ID" value="XM_018761263.2"/>
</dbReference>
<feature type="domain" description="EGF-like" evidence="11">
    <location>
        <begin position="685"/>
        <end position="719"/>
    </location>
</feature>
<feature type="binding site" evidence="8">
    <location>
        <position position="405"/>
    </location>
    <ligand>
        <name>Zn(2+)</name>
        <dbReference type="ChEBI" id="CHEBI:29105"/>
        <note>catalytic</note>
    </ligand>
</feature>
<comment type="subcellular location">
    <subcellularLocation>
        <location evidence="1">Membrane</location>
        <topology evidence="1">Single-pass type I membrane protein</topology>
    </subcellularLocation>
</comment>
<keyword evidence="2 10" id="KW-0812">Transmembrane</keyword>
<dbReference type="OrthoDB" id="5951731at2759"/>
<dbReference type="FunFam" id="4.10.70.10:FF:000001">
    <property type="entry name" value="Disintegrin and metalloproteinase domain-containing protein 22"/>
    <property type="match status" value="1"/>
</dbReference>
<dbReference type="AlphaFoldDB" id="A0A8C9RLQ1"/>
<gene>
    <name evidence="14" type="primary">adam9b</name>
</gene>
<feature type="disulfide bond" evidence="6">
    <location>
        <begin position="517"/>
        <end position="537"/>
    </location>
</feature>
<keyword evidence="5 7" id="KW-1015">Disulfide bond</keyword>
<dbReference type="InterPro" id="IPR018358">
    <property type="entry name" value="Disintegrin_CS"/>
</dbReference>
<feature type="binding site" evidence="8">
    <location>
        <position position="395"/>
    </location>
    <ligand>
        <name>Zn(2+)</name>
        <dbReference type="ChEBI" id="CHEBI:29105"/>
        <note>catalytic</note>
    </ligand>
</feature>
<name>A0A8C9RLQ1_SCLFO</name>
<dbReference type="Gene3D" id="3.40.390.10">
    <property type="entry name" value="Collagenase (Catalytic Domain)"/>
    <property type="match status" value="1"/>
</dbReference>
<dbReference type="SMART" id="SM00050">
    <property type="entry name" value="DISIN"/>
    <property type="match status" value="1"/>
</dbReference>
<dbReference type="InterPro" id="IPR034027">
    <property type="entry name" value="Reprolysin_adamalysin"/>
</dbReference>
<evidence type="ECO:0000259" key="12">
    <source>
        <dbReference type="PROSITE" id="PS50214"/>
    </source>
</evidence>
<dbReference type="GO" id="GO:0004222">
    <property type="term" value="F:metalloendopeptidase activity"/>
    <property type="evidence" value="ECO:0007669"/>
    <property type="project" value="InterPro"/>
</dbReference>
<feature type="disulfide bond" evidence="8">
    <location>
        <begin position="412"/>
        <end position="417"/>
    </location>
</feature>
<dbReference type="PROSITE" id="PS50215">
    <property type="entry name" value="ADAM_MEPRO"/>
    <property type="match status" value="1"/>
</dbReference>
<evidence type="ECO:0000256" key="2">
    <source>
        <dbReference type="ARBA" id="ARBA00022692"/>
    </source>
</evidence>
<dbReference type="PROSITE" id="PS00427">
    <property type="entry name" value="DISINTEGRIN_1"/>
    <property type="match status" value="1"/>
</dbReference>
<feature type="region of interest" description="Disordered" evidence="9">
    <location>
        <begin position="1"/>
        <end position="36"/>
    </location>
</feature>
<feature type="domain" description="Disintegrin" evidence="12">
    <location>
        <begin position="459"/>
        <end position="545"/>
    </location>
</feature>
<feature type="disulfide bond" evidence="7">
    <location>
        <begin position="709"/>
        <end position="718"/>
    </location>
</feature>
<evidence type="ECO:0000256" key="5">
    <source>
        <dbReference type="ARBA" id="ARBA00023157"/>
    </source>
</evidence>
<reference evidence="14 15" key="1">
    <citation type="submission" date="2019-04" db="EMBL/GenBank/DDBJ databases">
        <authorList>
            <consortium name="Wellcome Sanger Institute Data Sharing"/>
        </authorList>
    </citation>
    <scope>NUCLEOTIDE SEQUENCE [LARGE SCALE GENOMIC DNA]</scope>
</reference>
<reference evidence="14" key="2">
    <citation type="submission" date="2025-08" db="UniProtKB">
        <authorList>
            <consortium name="Ensembl"/>
        </authorList>
    </citation>
    <scope>IDENTIFICATION</scope>
</reference>
<feature type="active site" evidence="8">
    <location>
        <position position="396"/>
    </location>
</feature>
<dbReference type="InterPro" id="IPR024079">
    <property type="entry name" value="MetalloPept_cat_dom_sf"/>
</dbReference>